<dbReference type="SUPFAM" id="SSF52402">
    <property type="entry name" value="Adenine nucleotide alpha hydrolases-like"/>
    <property type="match status" value="1"/>
</dbReference>
<keyword evidence="3" id="KW-1185">Reference proteome</keyword>
<gene>
    <name evidence="2" type="ORF">QOZ84_11305</name>
</gene>
<dbReference type="NCBIfam" id="TIGR00290">
    <property type="entry name" value="MJ0570_dom"/>
    <property type="match status" value="1"/>
</dbReference>
<dbReference type="CDD" id="cd01994">
    <property type="entry name" value="AANH_PF0828-like"/>
    <property type="match status" value="1"/>
</dbReference>
<dbReference type="GO" id="GO:0017178">
    <property type="term" value="F:diphthine-ammonia ligase activity"/>
    <property type="evidence" value="ECO:0007669"/>
    <property type="project" value="UniProtKB-EC"/>
</dbReference>
<protein>
    <submittedName>
        <fullName evidence="2">Diphthine--ammonia ligase</fullName>
        <ecNumber evidence="2">6.3.1.14</ecNumber>
    </submittedName>
</protein>
<dbReference type="InterPro" id="IPR002761">
    <property type="entry name" value="Diphthami_syn_dom"/>
</dbReference>
<dbReference type="EC" id="6.3.1.14" evidence="2"/>
<sequence>MSKKFVMSFSGGKDSTLALYKMIKNGYTPIGLLVTVRKDANISWTHSITKELLNKVSESLEIPLMLVECEVSEYETKFIETLKKAKDMGATSCVFGDIDILDHRRWCEDRCNEVGMEAILPLWQGDREDLVYEFIDSGFRTVIKTVNLKHLHSDFLGKVLNYDIVKQIKELGCDVCGENGEYHTFVVDGPLFKEEIKIKKKGIVINEDYGNLDISI</sequence>
<dbReference type="Pfam" id="PF01902">
    <property type="entry name" value="Diphthami_syn_2"/>
    <property type="match status" value="1"/>
</dbReference>
<dbReference type="PIRSF" id="PIRSF039123">
    <property type="entry name" value="Diphthamide_synthase"/>
    <property type="match status" value="1"/>
</dbReference>
<accession>A0ABT7EB32</accession>
<dbReference type="Gene3D" id="3.90.1490.10">
    <property type="entry name" value="putative n-type atp pyrophosphatase, domain 2"/>
    <property type="match status" value="1"/>
</dbReference>
<proteinExistence type="predicted"/>
<dbReference type="Gene3D" id="3.40.50.620">
    <property type="entry name" value="HUPs"/>
    <property type="match status" value="1"/>
</dbReference>
<dbReference type="RefSeq" id="WP_284133068.1">
    <property type="nucleotide sequence ID" value="NZ_JASKYM010000005.1"/>
</dbReference>
<dbReference type="InterPro" id="IPR014729">
    <property type="entry name" value="Rossmann-like_a/b/a_fold"/>
</dbReference>
<dbReference type="Proteomes" id="UP001301012">
    <property type="component" value="Unassembled WGS sequence"/>
</dbReference>
<evidence type="ECO:0000313" key="3">
    <source>
        <dbReference type="Proteomes" id="UP001301012"/>
    </source>
</evidence>
<evidence type="ECO:0000313" key="2">
    <source>
        <dbReference type="EMBL" id="MDK2564138.1"/>
    </source>
</evidence>
<dbReference type="EMBL" id="JASKYM010000005">
    <property type="protein sequence ID" value="MDK2564138.1"/>
    <property type="molecule type" value="Genomic_DNA"/>
</dbReference>
<evidence type="ECO:0000259" key="1">
    <source>
        <dbReference type="Pfam" id="PF01902"/>
    </source>
</evidence>
<keyword evidence="2" id="KW-0436">Ligase</keyword>
<reference evidence="2 3" key="1">
    <citation type="submission" date="2023-05" db="EMBL/GenBank/DDBJ databases">
        <title>Rombocin, a short stable natural nisin variant, displays selective antimicrobial activity against Listeria monocytogenes and employs dual mode of action to kill target bacterial strains.</title>
        <authorList>
            <person name="Wambui J."/>
            <person name="Stephan R."/>
            <person name="Kuipers O.P."/>
        </authorList>
    </citation>
    <scope>NUCLEOTIDE SEQUENCE [LARGE SCALE GENOMIC DNA]</scope>
    <source>
        <strain evidence="2 3">RC002</strain>
    </source>
</reference>
<comment type="caution">
    <text evidence="2">The sequence shown here is derived from an EMBL/GenBank/DDBJ whole genome shotgun (WGS) entry which is preliminary data.</text>
</comment>
<dbReference type="InterPro" id="IPR030662">
    <property type="entry name" value="DPH6/MJ0570"/>
</dbReference>
<dbReference type="PANTHER" id="PTHR12196">
    <property type="entry name" value="DOMAIN OF UNKNOWN FUNCTION 71 DUF71 -CONTAINING PROTEIN"/>
    <property type="match status" value="1"/>
</dbReference>
<feature type="domain" description="Diphthamide synthase" evidence="1">
    <location>
        <begin position="5"/>
        <end position="214"/>
    </location>
</feature>
<organism evidence="2 3">
    <name type="scientific">Romboutsia sedimentorum</name>
    <dbReference type="NCBI Taxonomy" id="1368474"/>
    <lineage>
        <taxon>Bacteria</taxon>
        <taxon>Bacillati</taxon>
        <taxon>Bacillota</taxon>
        <taxon>Clostridia</taxon>
        <taxon>Peptostreptococcales</taxon>
        <taxon>Peptostreptococcaceae</taxon>
        <taxon>Romboutsia</taxon>
    </lineage>
</organism>
<name>A0ABT7EB32_9FIRM</name>
<dbReference type="PANTHER" id="PTHR12196:SF2">
    <property type="entry name" value="DIPHTHINE--AMMONIA LIGASE"/>
    <property type="match status" value="1"/>
</dbReference>